<comment type="caution">
    <text evidence="2">The sequence shown here is derived from an EMBL/GenBank/DDBJ whole genome shotgun (WGS) entry which is preliminary data.</text>
</comment>
<feature type="compositionally biased region" description="Polar residues" evidence="1">
    <location>
        <begin position="10"/>
        <end position="22"/>
    </location>
</feature>
<protein>
    <submittedName>
        <fullName evidence="2">Uncharacterized protein</fullName>
    </submittedName>
</protein>
<accession>A0ABU9YBC6</accession>
<proteinExistence type="predicted"/>
<dbReference type="Proteomes" id="UP001419910">
    <property type="component" value="Unassembled WGS sequence"/>
</dbReference>
<sequence length="86" mass="8854">MSRRGLRNWVESTGTGLAQPNTGRCAIARPSGTRSVPTGSIWVIGLTESRPSLFAVGSPSALATQPCDISCSTMAMTSGMIQIAAA</sequence>
<gene>
    <name evidence="2" type="ORF">ABC974_25995</name>
</gene>
<organism evidence="2 3">
    <name type="scientific">Sphingomonas oligophenolica</name>
    <dbReference type="NCBI Taxonomy" id="301154"/>
    <lineage>
        <taxon>Bacteria</taxon>
        <taxon>Pseudomonadati</taxon>
        <taxon>Pseudomonadota</taxon>
        <taxon>Alphaproteobacteria</taxon>
        <taxon>Sphingomonadales</taxon>
        <taxon>Sphingomonadaceae</taxon>
        <taxon>Sphingomonas</taxon>
    </lineage>
</organism>
<dbReference type="EMBL" id="JBDIME010000038">
    <property type="protein sequence ID" value="MEN2793104.1"/>
    <property type="molecule type" value="Genomic_DNA"/>
</dbReference>
<feature type="region of interest" description="Disordered" evidence="1">
    <location>
        <begin position="1"/>
        <end position="30"/>
    </location>
</feature>
<evidence type="ECO:0000313" key="2">
    <source>
        <dbReference type="EMBL" id="MEN2793104.1"/>
    </source>
</evidence>
<evidence type="ECO:0000313" key="3">
    <source>
        <dbReference type="Proteomes" id="UP001419910"/>
    </source>
</evidence>
<evidence type="ECO:0000256" key="1">
    <source>
        <dbReference type="SAM" id="MobiDB-lite"/>
    </source>
</evidence>
<name>A0ABU9YBC6_9SPHN</name>
<keyword evidence="3" id="KW-1185">Reference proteome</keyword>
<dbReference type="RefSeq" id="WP_345840569.1">
    <property type="nucleotide sequence ID" value="NZ_JBDIME010000038.1"/>
</dbReference>
<reference evidence="2 3" key="1">
    <citation type="submission" date="2024-05" db="EMBL/GenBank/DDBJ databases">
        <authorList>
            <person name="Liu Q."/>
            <person name="Xin Y.-H."/>
        </authorList>
    </citation>
    <scope>NUCLEOTIDE SEQUENCE [LARGE SCALE GENOMIC DNA]</scope>
    <source>
        <strain evidence="2 3">CGMCC 1.10181</strain>
    </source>
</reference>